<name>A0A1I0JE04_9EURY</name>
<proteinExistence type="predicted"/>
<reference evidence="2" key="2">
    <citation type="submission" date="2016-10" db="EMBL/GenBank/DDBJ databases">
        <authorList>
            <person name="de Groot N.N."/>
        </authorList>
    </citation>
    <scope>NUCLEOTIDE SEQUENCE [LARGE SCALE GENOMIC DNA]</scope>
    <source>
        <strain evidence="2">CDM_6</strain>
    </source>
</reference>
<evidence type="ECO:0000313" key="3">
    <source>
        <dbReference type="Proteomes" id="UP000199320"/>
    </source>
</evidence>
<evidence type="ECO:0000313" key="2">
    <source>
        <dbReference type="EMBL" id="SEU08284.1"/>
    </source>
</evidence>
<dbReference type="Proteomes" id="UP000324021">
    <property type="component" value="Unassembled WGS sequence"/>
</dbReference>
<dbReference type="EMBL" id="FOIC01000039">
    <property type="protein sequence ID" value="SEU08284.1"/>
    <property type="molecule type" value="Genomic_DNA"/>
</dbReference>
<keyword evidence="3" id="KW-1185">Reference proteome</keyword>
<reference evidence="3 4" key="1">
    <citation type="submission" date="2016-10" db="EMBL/GenBank/DDBJ databases">
        <authorList>
            <person name="Varghese N."/>
            <person name="Submissions S."/>
        </authorList>
    </citation>
    <scope>NUCLEOTIDE SEQUENCE [LARGE SCALE GENOMIC DNA]</scope>
    <source>
        <strain evidence="1 4">CDM_1</strain>
        <strain evidence="3">CDM_6</strain>
    </source>
</reference>
<organism evidence="2 3">
    <name type="scientific">Natrinema hispanicum</name>
    <dbReference type="NCBI Taxonomy" id="392421"/>
    <lineage>
        <taxon>Archaea</taxon>
        <taxon>Methanobacteriati</taxon>
        <taxon>Methanobacteriota</taxon>
        <taxon>Stenosarchaea group</taxon>
        <taxon>Halobacteria</taxon>
        <taxon>Halobacteriales</taxon>
        <taxon>Natrialbaceae</taxon>
        <taxon>Natrinema</taxon>
    </lineage>
</organism>
<dbReference type="AlphaFoldDB" id="A0A1I0JE04"/>
<accession>A0A1I0JE04</accession>
<dbReference type="Proteomes" id="UP000199320">
    <property type="component" value="Unassembled WGS sequence"/>
</dbReference>
<gene>
    <name evidence="2" type="ORF">SAMN04488694_13912</name>
    <name evidence="1" type="ORF">SAMN05192552_10499</name>
</gene>
<evidence type="ECO:0000313" key="4">
    <source>
        <dbReference type="Proteomes" id="UP000324021"/>
    </source>
</evidence>
<protein>
    <submittedName>
        <fullName evidence="2">Uncharacterized protein</fullName>
    </submittedName>
</protein>
<evidence type="ECO:0000313" key="1">
    <source>
        <dbReference type="EMBL" id="SDD78911.1"/>
    </source>
</evidence>
<sequence length="84" mass="9212">MTQIFRFIGEVVPVAQNVTGDGDESAAPEGGGGFANYPLVSLHCLRLYLDTFHRMAIDQLKEMPQITEEIGRAEADLSLALYVL</sequence>
<dbReference type="EMBL" id="FMZP01000049">
    <property type="protein sequence ID" value="SDD78911.1"/>
    <property type="molecule type" value="Genomic_DNA"/>
</dbReference>